<dbReference type="InterPro" id="IPR013320">
    <property type="entry name" value="ConA-like_dom_sf"/>
</dbReference>
<dbReference type="EMBL" id="BMKP01000005">
    <property type="protein sequence ID" value="GGF14151.1"/>
    <property type="molecule type" value="Genomic_DNA"/>
</dbReference>
<dbReference type="RefSeq" id="WP_163394776.1">
    <property type="nucleotide sequence ID" value="NZ_BMKP01000005.1"/>
</dbReference>
<evidence type="ECO:0000313" key="2">
    <source>
        <dbReference type="Proteomes" id="UP000655016"/>
    </source>
</evidence>
<name>A0ABQ1UBW1_9FLAO</name>
<evidence type="ECO:0008006" key="3">
    <source>
        <dbReference type="Google" id="ProtNLM"/>
    </source>
</evidence>
<dbReference type="Gene3D" id="2.60.120.200">
    <property type="match status" value="1"/>
</dbReference>
<accession>A0ABQ1UBW1</accession>
<reference evidence="2" key="1">
    <citation type="journal article" date="2019" name="Int. J. Syst. Evol. Microbiol.">
        <title>The Global Catalogue of Microorganisms (GCM) 10K type strain sequencing project: providing services to taxonomists for standard genome sequencing and annotation.</title>
        <authorList>
            <consortium name="The Broad Institute Genomics Platform"/>
            <consortium name="The Broad Institute Genome Sequencing Center for Infectious Disease"/>
            <person name="Wu L."/>
            <person name="Ma J."/>
        </authorList>
    </citation>
    <scope>NUCLEOTIDE SEQUENCE [LARGE SCALE GENOMIC DNA]</scope>
    <source>
        <strain evidence="2">CGMCC 1.16060</strain>
    </source>
</reference>
<sequence>MKINISIIKKAFGIACISLAIGCQNMDSPELGDYPKDANAPGGPLKFYVAFDGTTSDPLMNAVDSIRAKFPTDNPLTSIDGINGKGIKGDVPKKFISYAKPNDWVVKSESFTIAFWERHGAPTQTEFPFSLVSDNWAKANMFCLMEGTVDKPVIKLFVDEQPGDKWFEWVNTESVPGIFDGQWHHLAFVYDSTTSGMTLYKDGVAYATKVWDNHGPIKLKDAKVSGFRIGGSGNPDEGWMNSWTGDLDQFRMYATALTSAEINDLYSNKK</sequence>
<proteinExistence type="predicted"/>
<dbReference type="SUPFAM" id="SSF49899">
    <property type="entry name" value="Concanavalin A-like lectins/glucanases"/>
    <property type="match status" value="1"/>
</dbReference>
<dbReference type="Pfam" id="PF13385">
    <property type="entry name" value="Laminin_G_3"/>
    <property type="match status" value="1"/>
</dbReference>
<comment type="caution">
    <text evidence="1">The sequence shown here is derived from an EMBL/GenBank/DDBJ whole genome shotgun (WGS) entry which is preliminary data.</text>
</comment>
<organism evidence="1 2">
    <name type="scientific">Flavobacterium limi</name>
    <dbReference type="NCBI Taxonomy" id="2045105"/>
    <lineage>
        <taxon>Bacteria</taxon>
        <taxon>Pseudomonadati</taxon>
        <taxon>Bacteroidota</taxon>
        <taxon>Flavobacteriia</taxon>
        <taxon>Flavobacteriales</taxon>
        <taxon>Flavobacteriaceae</taxon>
        <taxon>Flavobacterium</taxon>
    </lineage>
</organism>
<protein>
    <recommendedName>
        <fullName evidence="3">Concanavalin A-like lectin/glucanases superfamily protein</fullName>
    </recommendedName>
</protein>
<evidence type="ECO:0000313" key="1">
    <source>
        <dbReference type="EMBL" id="GGF14151.1"/>
    </source>
</evidence>
<gene>
    <name evidence="1" type="ORF">GCM10011518_24240</name>
</gene>
<dbReference type="PROSITE" id="PS51257">
    <property type="entry name" value="PROKAR_LIPOPROTEIN"/>
    <property type="match status" value="1"/>
</dbReference>
<keyword evidence="2" id="KW-1185">Reference proteome</keyword>
<dbReference type="Proteomes" id="UP000655016">
    <property type="component" value="Unassembled WGS sequence"/>
</dbReference>